<keyword evidence="2 5" id="KW-0812">Transmembrane</keyword>
<organism evidence="8 9">
    <name type="scientific">Agrobacterium rosae</name>
    <dbReference type="NCBI Taxonomy" id="1972867"/>
    <lineage>
        <taxon>Bacteria</taxon>
        <taxon>Pseudomonadati</taxon>
        <taxon>Pseudomonadota</taxon>
        <taxon>Alphaproteobacteria</taxon>
        <taxon>Hyphomicrobiales</taxon>
        <taxon>Rhizobiaceae</taxon>
        <taxon>Rhizobium/Agrobacterium group</taxon>
        <taxon>Agrobacterium</taxon>
    </lineage>
</organism>
<evidence type="ECO:0000313" key="7">
    <source>
        <dbReference type="EMBL" id="MDX8328009.1"/>
    </source>
</evidence>
<dbReference type="GO" id="GO:0016874">
    <property type="term" value="F:ligase activity"/>
    <property type="evidence" value="ECO:0007669"/>
    <property type="project" value="UniProtKB-KW"/>
</dbReference>
<keyword evidence="10" id="KW-1185">Reference proteome</keyword>
<feature type="transmembrane region" description="Helical" evidence="5">
    <location>
        <begin position="194"/>
        <end position="216"/>
    </location>
</feature>
<feature type="transmembrane region" description="Helical" evidence="5">
    <location>
        <begin position="228"/>
        <end position="253"/>
    </location>
</feature>
<feature type="transmembrane region" description="Helical" evidence="5">
    <location>
        <begin position="79"/>
        <end position="101"/>
    </location>
</feature>
<reference evidence="7 10" key="2">
    <citation type="journal article" date="2023" name="Phytobiomes J">
        <title>Deciphering the key players within the bacterial microbiota associated with aerial crown gall tumors on rhododendron: Insights into the gallobiome.</title>
        <authorList>
            <person name="Kuzmanovic N."/>
            <person name="Nesme J."/>
            <person name="Wolf J."/>
            <person name="Neumann-Schaal M."/>
            <person name="Petersen J."/>
            <person name="Fernandez-Gnecco G."/>
            <person name="Sproeer C."/>
            <person name="Bunk B."/>
            <person name="Overmann J."/>
            <person name="Sorensen S.J."/>
            <person name="Idczak E."/>
            <person name="Smalla K."/>
        </authorList>
    </citation>
    <scope>NUCLEOTIDE SEQUENCE [LARGE SCALE GENOMIC DNA]</scope>
    <source>
        <strain evidence="7">Rho-14.1</strain>
        <strain evidence="10">rho-14.1</strain>
    </source>
</reference>
<feature type="transmembrane region" description="Helical" evidence="5">
    <location>
        <begin position="28"/>
        <end position="49"/>
    </location>
</feature>
<comment type="caution">
    <text evidence="8">The sequence shown here is derived from an EMBL/GenBank/DDBJ whole genome shotgun (WGS) entry which is preliminary data.</text>
</comment>
<reference evidence="8 9" key="1">
    <citation type="journal article" date="2018" name="Syst. Appl. Microbiol.">
        <title>Agrobacterium rosae sp. nov., isolated from galls on different agricultural crops.</title>
        <authorList>
            <person name="Kuzmanovic N."/>
            <person name="Pulawska J."/>
            <person name="Smalla K."/>
            <person name="Nesme X."/>
        </authorList>
    </citation>
    <scope>NUCLEOTIDE SEQUENCE [LARGE SCALE GENOMIC DNA]</scope>
    <source>
        <strain evidence="8 9">NCPPB 1650</strain>
    </source>
</reference>
<name>A0AAE5VQV6_9HYPH</name>
<feature type="transmembrane region" description="Helical" evidence="5">
    <location>
        <begin position="56"/>
        <end position="73"/>
    </location>
</feature>
<sequence>MSSVAHPPSNALQQPTALKTGFNGAVPWAAFVLIVSLPFMQLFTVNFIFPLKIFEIAIILWGLTAVATLRIHVFDVPVLIFGILLTFYCVIALLVDLRVLDNVGDFSHLARWSPEVDGLTKCAYLLICVLGLNLVAYAAYFQPRRAIDLWVTGAMIAACVHFVLFLMSLAGMALPNLPGMPDNPQMIDLAGMRLYRAATFLEGNYGGPFFVLSFLLACHRRHKWRAYLLLSAALLTFSTTALLGLTAIGLYWMLKGKDVMAKIKVLFIVIPLMIVGAPLIEIFVLDKISDDSDTSSLSDRTNTALEALGMFQDNVFIGVGISQYGFNVPGRMRWDFARNDYAVDKEKSIPNNVYAETLSELGLVGVLFLAAFLFTIFRIVRRCSHPLLRAGAYAVFLFWVSSPTITLMYYWAYLGLVCGIARYESRPQTRLLQPSRPVQSA</sequence>
<evidence type="ECO:0000256" key="1">
    <source>
        <dbReference type="ARBA" id="ARBA00004141"/>
    </source>
</evidence>
<keyword evidence="3 5" id="KW-1133">Transmembrane helix</keyword>
<keyword evidence="4 5" id="KW-0472">Membrane</keyword>
<evidence type="ECO:0000313" key="9">
    <source>
        <dbReference type="Proteomes" id="UP000237447"/>
    </source>
</evidence>
<feature type="transmembrane region" description="Helical" evidence="5">
    <location>
        <begin position="122"/>
        <end position="141"/>
    </location>
</feature>
<dbReference type="EMBL" id="JAVRAD010000001">
    <property type="protein sequence ID" value="MDX8328009.1"/>
    <property type="molecule type" value="Genomic_DNA"/>
</dbReference>
<proteinExistence type="predicted"/>
<evidence type="ECO:0000256" key="5">
    <source>
        <dbReference type="SAM" id="Phobius"/>
    </source>
</evidence>
<dbReference type="Proteomes" id="UP001277561">
    <property type="component" value="Unassembled WGS sequence"/>
</dbReference>
<feature type="domain" description="O-antigen ligase-related" evidence="6">
    <location>
        <begin position="228"/>
        <end position="369"/>
    </location>
</feature>
<dbReference type="Proteomes" id="UP000237447">
    <property type="component" value="Unassembled WGS sequence"/>
</dbReference>
<feature type="transmembrane region" description="Helical" evidence="5">
    <location>
        <begin position="147"/>
        <end position="174"/>
    </location>
</feature>
<feature type="transmembrane region" description="Helical" evidence="5">
    <location>
        <begin position="361"/>
        <end position="380"/>
    </location>
</feature>
<keyword evidence="7" id="KW-0436">Ligase</keyword>
<evidence type="ECO:0000256" key="3">
    <source>
        <dbReference type="ARBA" id="ARBA00022989"/>
    </source>
</evidence>
<dbReference type="GeneID" id="86878737"/>
<evidence type="ECO:0000313" key="8">
    <source>
        <dbReference type="EMBL" id="POO53594.1"/>
    </source>
</evidence>
<dbReference type="RefSeq" id="WP_103657252.1">
    <property type="nucleotide sequence ID" value="NZ_CP192764.1"/>
</dbReference>
<evidence type="ECO:0000259" key="6">
    <source>
        <dbReference type="Pfam" id="PF04932"/>
    </source>
</evidence>
<dbReference type="PANTHER" id="PTHR37422:SF13">
    <property type="entry name" value="LIPOPOLYSACCHARIDE BIOSYNTHESIS PROTEIN PA4999-RELATED"/>
    <property type="match status" value="1"/>
</dbReference>
<gene>
    <name evidence="8" type="ORF">CPJ18_05105</name>
    <name evidence="7" type="ORF">RMS29_02130</name>
</gene>
<accession>A0AAE5VQV6</accession>
<evidence type="ECO:0000313" key="10">
    <source>
        <dbReference type="Proteomes" id="UP001277561"/>
    </source>
</evidence>
<protein>
    <submittedName>
        <fullName evidence="7">O-antigen ligase family protein</fullName>
    </submittedName>
</protein>
<dbReference type="InterPro" id="IPR051533">
    <property type="entry name" value="WaaL-like"/>
</dbReference>
<evidence type="ECO:0000256" key="2">
    <source>
        <dbReference type="ARBA" id="ARBA00022692"/>
    </source>
</evidence>
<comment type="subcellular location">
    <subcellularLocation>
        <location evidence="1">Membrane</location>
        <topology evidence="1">Multi-pass membrane protein</topology>
    </subcellularLocation>
</comment>
<feature type="transmembrane region" description="Helical" evidence="5">
    <location>
        <begin position="392"/>
        <end position="412"/>
    </location>
</feature>
<dbReference type="InterPro" id="IPR007016">
    <property type="entry name" value="O-antigen_ligase-rel_domated"/>
</dbReference>
<evidence type="ECO:0000256" key="4">
    <source>
        <dbReference type="ARBA" id="ARBA00023136"/>
    </source>
</evidence>
<feature type="transmembrane region" description="Helical" evidence="5">
    <location>
        <begin position="265"/>
        <end position="285"/>
    </location>
</feature>
<dbReference type="GO" id="GO:0016020">
    <property type="term" value="C:membrane"/>
    <property type="evidence" value="ECO:0007669"/>
    <property type="project" value="UniProtKB-SubCell"/>
</dbReference>
<dbReference type="AlphaFoldDB" id="A0AAE5VQV6"/>
<dbReference type="EMBL" id="NXEJ01000002">
    <property type="protein sequence ID" value="POO53594.1"/>
    <property type="molecule type" value="Genomic_DNA"/>
</dbReference>
<dbReference type="Pfam" id="PF04932">
    <property type="entry name" value="Wzy_C"/>
    <property type="match status" value="1"/>
</dbReference>
<dbReference type="PANTHER" id="PTHR37422">
    <property type="entry name" value="TEICHURONIC ACID BIOSYNTHESIS PROTEIN TUAE"/>
    <property type="match status" value="1"/>
</dbReference>